<sequence>MHIGLVQVAFKPLTSRDLPESFIAALRDGRNQNWKKSLIGTVQTSLAYGPVYFNVYPNLQISLNDENSLNTLILSIKLNGYDY</sequence>
<dbReference type="Pfam" id="PF01107">
    <property type="entry name" value="MP"/>
    <property type="match status" value="1"/>
</dbReference>
<dbReference type="PANTHER" id="PTHR47599:SF2">
    <property type="match status" value="1"/>
</dbReference>
<gene>
    <name evidence="1" type="ORF">EJD97_013241</name>
</gene>
<organism evidence="1">
    <name type="scientific">Solanum chilense</name>
    <name type="common">Tomato</name>
    <name type="synonym">Lycopersicon chilense</name>
    <dbReference type="NCBI Taxonomy" id="4083"/>
    <lineage>
        <taxon>Eukaryota</taxon>
        <taxon>Viridiplantae</taxon>
        <taxon>Streptophyta</taxon>
        <taxon>Embryophyta</taxon>
        <taxon>Tracheophyta</taxon>
        <taxon>Spermatophyta</taxon>
        <taxon>Magnoliopsida</taxon>
        <taxon>eudicotyledons</taxon>
        <taxon>Gunneridae</taxon>
        <taxon>Pentapetalae</taxon>
        <taxon>asterids</taxon>
        <taxon>lamiids</taxon>
        <taxon>Solanales</taxon>
        <taxon>Solanaceae</taxon>
        <taxon>Solanoideae</taxon>
        <taxon>Solaneae</taxon>
        <taxon>Solanum</taxon>
        <taxon>Solanum subgen. Lycopersicon</taxon>
    </lineage>
</organism>
<accession>A0A6N2AER6</accession>
<reference evidence="1" key="1">
    <citation type="submission" date="2019-05" db="EMBL/GenBank/DDBJ databases">
        <title>The de novo reference genome and transcriptome assemblies of the wild tomato species Solanum chilense.</title>
        <authorList>
            <person name="Stam R."/>
            <person name="Nosenko T."/>
            <person name="Hoerger A.C."/>
            <person name="Stephan W."/>
            <person name="Seidel M.A."/>
            <person name="Kuhn J.M.M."/>
            <person name="Haberer G."/>
            <person name="Tellier A."/>
        </authorList>
    </citation>
    <scope>NUCLEOTIDE SEQUENCE</scope>
    <source>
        <tissue evidence="1">Mature leaves</tissue>
    </source>
</reference>
<name>A0A6N2AER6_SOLCI</name>
<dbReference type="AlphaFoldDB" id="A0A6N2AER6"/>
<dbReference type="InterPro" id="IPR028919">
    <property type="entry name" value="Viral_movement"/>
</dbReference>
<dbReference type="PANTHER" id="PTHR47599">
    <property type="entry name" value="CELL-TO-CELL MOVEMENT PROTEIN"/>
    <property type="match status" value="1"/>
</dbReference>
<evidence type="ECO:0000313" key="1">
    <source>
        <dbReference type="EMBL" id="TMW80962.1"/>
    </source>
</evidence>
<proteinExistence type="predicted"/>
<dbReference type="EMBL" id="RXGB01033861">
    <property type="protein sequence ID" value="TMW80962.1"/>
    <property type="molecule type" value="Genomic_DNA"/>
</dbReference>
<dbReference type="InterPro" id="IPR051596">
    <property type="entry name" value="Caulimoviridae_Movement"/>
</dbReference>
<feature type="non-terminal residue" evidence="1">
    <location>
        <position position="83"/>
    </location>
</feature>
<comment type="caution">
    <text evidence="1">The sequence shown here is derived from an EMBL/GenBank/DDBJ whole genome shotgun (WGS) entry which is preliminary data.</text>
</comment>
<protein>
    <submittedName>
        <fullName evidence="1">Uncharacterized protein</fullName>
    </submittedName>
</protein>